<accession>A0ABV2DM98</accession>
<dbReference type="InterPro" id="IPR012893">
    <property type="entry name" value="HipA-like_C"/>
</dbReference>
<comment type="caution">
    <text evidence="6">The sequence shown here is derived from an EMBL/GenBank/DDBJ whole genome shotgun (WGS) entry which is preliminary data.</text>
</comment>
<feature type="domain" description="HipA N-terminal subdomain 1" evidence="5">
    <location>
        <begin position="19"/>
        <end position="121"/>
    </location>
</feature>
<proteinExistence type="inferred from homology"/>
<evidence type="ECO:0000313" key="6">
    <source>
        <dbReference type="EMBL" id="MET2831135.1"/>
    </source>
</evidence>
<dbReference type="InterPro" id="IPR052028">
    <property type="entry name" value="HipA_Ser/Thr_kinase"/>
</dbReference>
<dbReference type="Gene3D" id="1.10.1070.20">
    <property type="match status" value="1"/>
</dbReference>
<gene>
    <name evidence="6" type="ORF">ABVQ20_29600</name>
</gene>
<dbReference type="EMBL" id="JBEWSZ010000003">
    <property type="protein sequence ID" value="MET2831135.1"/>
    <property type="molecule type" value="Genomic_DNA"/>
</dbReference>
<keyword evidence="3" id="KW-0418">Kinase</keyword>
<dbReference type="PANTHER" id="PTHR37419:SF1">
    <property type="entry name" value="SERINE_THREONINE-PROTEIN KINASE TOXIN HIPA"/>
    <property type="match status" value="1"/>
</dbReference>
<dbReference type="PANTHER" id="PTHR37419">
    <property type="entry name" value="SERINE/THREONINE-PROTEIN KINASE TOXIN HIPA"/>
    <property type="match status" value="1"/>
</dbReference>
<protein>
    <submittedName>
        <fullName evidence="6">Type II toxin-antitoxin system HipA family toxin</fullName>
    </submittedName>
</protein>
<organism evidence="6 7">
    <name type="scientific">Mesorhizobium shangrilense</name>
    <dbReference type="NCBI Taxonomy" id="460060"/>
    <lineage>
        <taxon>Bacteria</taxon>
        <taxon>Pseudomonadati</taxon>
        <taxon>Pseudomonadota</taxon>
        <taxon>Alphaproteobacteria</taxon>
        <taxon>Hyphomicrobiales</taxon>
        <taxon>Phyllobacteriaceae</taxon>
        <taxon>Mesorhizobium</taxon>
    </lineage>
</organism>
<feature type="domain" description="HipA-like C-terminal" evidence="4">
    <location>
        <begin position="146"/>
        <end position="385"/>
    </location>
</feature>
<evidence type="ECO:0000313" key="7">
    <source>
        <dbReference type="Proteomes" id="UP001548832"/>
    </source>
</evidence>
<dbReference type="RefSeq" id="WP_354463252.1">
    <property type="nucleotide sequence ID" value="NZ_JBEWSZ010000003.1"/>
</dbReference>
<evidence type="ECO:0000256" key="2">
    <source>
        <dbReference type="ARBA" id="ARBA00022679"/>
    </source>
</evidence>
<dbReference type="Pfam" id="PF13657">
    <property type="entry name" value="Couple_hipA"/>
    <property type="match status" value="1"/>
</dbReference>
<evidence type="ECO:0000256" key="3">
    <source>
        <dbReference type="ARBA" id="ARBA00022777"/>
    </source>
</evidence>
<sequence>MAKKIELLGVYLEAGGSLTRVGSLVRDTGSMVHLDIDQSYIELGQDRPILSSALLRIGDEAKTVQRLRSGQMLSGLPPWFLNLLPEGALRELVNRGLPTGKTSNFDVLNWLGEDLPGAVVVRAEEALDPNLQRVREIRGDQTPIRFSLAGVQLKMSMLKQGDRLTFPATGRNGDIIAKLPSEKFPYLPEVEYTSMKLAEAVGVTVPFFELLPTESVHGIKEEFLQAGSQVLAVKRFDRTDDGMRVHMEDFSQVMGVSGDQKYFAANEETVLNIATRLGGGGTKPFLQAAKRVAVNLLLGNNDSHLKNWSLWYPVPTRGELSPAYDIVAAYVYDHSNEMALKFRNSRNSEIIGLSTFERAAELCGIPTERARKEIVATVEQAADEWPISIRDLPMPEGYRDKLLERTAKLALTNEVGVTFMTKTKHSC</sequence>
<dbReference type="Proteomes" id="UP001548832">
    <property type="component" value="Unassembled WGS sequence"/>
</dbReference>
<keyword evidence="2" id="KW-0808">Transferase</keyword>
<comment type="similarity">
    <text evidence="1">Belongs to the HipA Ser/Thr kinase family.</text>
</comment>
<evidence type="ECO:0000256" key="1">
    <source>
        <dbReference type="ARBA" id="ARBA00010164"/>
    </source>
</evidence>
<dbReference type="Pfam" id="PF07804">
    <property type="entry name" value="HipA_C"/>
    <property type="match status" value="1"/>
</dbReference>
<reference evidence="6 7" key="1">
    <citation type="submission" date="2024-06" db="EMBL/GenBank/DDBJ databases">
        <authorList>
            <person name="Kim D.-U."/>
        </authorList>
    </citation>
    <scope>NUCLEOTIDE SEQUENCE [LARGE SCALE GENOMIC DNA]</scope>
    <source>
        <strain evidence="6 7">KACC15460</strain>
    </source>
</reference>
<evidence type="ECO:0000259" key="5">
    <source>
        <dbReference type="Pfam" id="PF13657"/>
    </source>
</evidence>
<evidence type="ECO:0000259" key="4">
    <source>
        <dbReference type="Pfam" id="PF07804"/>
    </source>
</evidence>
<name>A0ABV2DM98_9HYPH</name>
<keyword evidence="7" id="KW-1185">Reference proteome</keyword>
<dbReference type="InterPro" id="IPR017508">
    <property type="entry name" value="HipA_N1"/>
</dbReference>